<feature type="region of interest" description="Disordered" evidence="1">
    <location>
        <begin position="1"/>
        <end position="85"/>
    </location>
</feature>
<dbReference type="Proteomes" id="UP001433268">
    <property type="component" value="Unassembled WGS sequence"/>
</dbReference>
<comment type="caution">
    <text evidence="2">The sequence shown here is derived from an EMBL/GenBank/DDBJ whole genome shotgun (WGS) entry which is preliminary data.</text>
</comment>
<feature type="compositionally biased region" description="Basic and acidic residues" evidence="1">
    <location>
        <begin position="28"/>
        <end position="50"/>
    </location>
</feature>
<keyword evidence="3" id="KW-1185">Reference proteome</keyword>
<reference evidence="2 3" key="1">
    <citation type="submission" date="2023-01" db="EMBL/GenBank/DDBJ databases">
        <title>Analysis of 21 Apiospora genomes using comparative genomics revels a genus with tremendous synthesis potential of carbohydrate active enzymes and secondary metabolites.</title>
        <authorList>
            <person name="Sorensen T."/>
        </authorList>
    </citation>
    <scope>NUCLEOTIDE SEQUENCE [LARGE SCALE GENOMIC DNA]</scope>
    <source>
        <strain evidence="2 3">CBS 114990</strain>
    </source>
</reference>
<protein>
    <submittedName>
        <fullName evidence="2">Uncharacterized protein</fullName>
    </submittedName>
</protein>
<evidence type="ECO:0000313" key="2">
    <source>
        <dbReference type="EMBL" id="KAK8093402.1"/>
    </source>
</evidence>
<sequence length="116" mass="12893">METGTARRSSETAPGGRGVESGRYYYEQQHDDDTSEDSLHLPRQVPDDKYVAGPESPGLSRSSGSWQHVALEEPPSSPQSPGVRRWRGVCRKRGRLARFHLSISSKRTRGNCKGLI</sequence>
<dbReference type="RefSeq" id="XP_066674175.1">
    <property type="nucleotide sequence ID" value="XM_066804402.1"/>
</dbReference>
<gene>
    <name evidence="2" type="ORF">PG997_000087</name>
</gene>
<accession>A0ABR1X9S1</accession>
<name>A0ABR1X9S1_9PEZI</name>
<evidence type="ECO:0000313" key="3">
    <source>
        <dbReference type="Proteomes" id="UP001433268"/>
    </source>
</evidence>
<dbReference type="EMBL" id="JAQQWN010000002">
    <property type="protein sequence ID" value="KAK8093402.1"/>
    <property type="molecule type" value="Genomic_DNA"/>
</dbReference>
<organism evidence="2 3">
    <name type="scientific">Apiospora hydei</name>
    <dbReference type="NCBI Taxonomy" id="1337664"/>
    <lineage>
        <taxon>Eukaryota</taxon>
        <taxon>Fungi</taxon>
        <taxon>Dikarya</taxon>
        <taxon>Ascomycota</taxon>
        <taxon>Pezizomycotina</taxon>
        <taxon>Sordariomycetes</taxon>
        <taxon>Xylariomycetidae</taxon>
        <taxon>Amphisphaeriales</taxon>
        <taxon>Apiosporaceae</taxon>
        <taxon>Apiospora</taxon>
    </lineage>
</organism>
<evidence type="ECO:0000256" key="1">
    <source>
        <dbReference type="SAM" id="MobiDB-lite"/>
    </source>
</evidence>
<proteinExistence type="predicted"/>
<dbReference type="GeneID" id="92037462"/>